<feature type="compositionally biased region" description="Basic and acidic residues" evidence="5">
    <location>
        <begin position="178"/>
        <end position="196"/>
    </location>
</feature>
<dbReference type="PANTHER" id="PTHR12718:SF2">
    <property type="entry name" value="SPLICEOSOME-ASSOCIATED PROTEIN CWC15 HOMOLOG"/>
    <property type="match status" value="1"/>
</dbReference>
<evidence type="ECO:0000256" key="1">
    <source>
        <dbReference type="ARBA" id="ARBA00003777"/>
    </source>
</evidence>
<comment type="similarity">
    <text evidence="2">Belongs to the CWC15 family.</text>
</comment>
<keyword evidence="3" id="KW-0507">mRNA processing</keyword>
<feature type="region of interest" description="Disordered" evidence="5">
    <location>
        <begin position="1"/>
        <end position="49"/>
    </location>
</feature>
<dbReference type="Pfam" id="PF04889">
    <property type="entry name" value="Cwf_Cwc_15"/>
    <property type="match status" value="1"/>
</dbReference>
<keyword evidence="4" id="KW-0508">mRNA splicing</keyword>
<gene>
    <name evidence="6" type="ORF">RHS01_04416</name>
</gene>
<feature type="region of interest" description="Disordered" evidence="5">
    <location>
        <begin position="178"/>
        <end position="200"/>
    </location>
</feature>
<dbReference type="GO" id="GO:0045292">
    <property type="term" value="P:mRNA cis splicing, via spliceosome"/>
    <property type="evidence" value="ECO:0007669"/>
    <property type="project" value="TreeGrafter"/>
</dbReference>
<dbReference type="EMBL" id="JACYCF010000006">
    <property type="protein sequence ID" value="KAF8756485.1"/>
    <property type="molecule type" value="Genomic_DNA"/>
</dbReference>
<evidence type="ECO:0000256" key="3">
    <source>
        <dbReference type="ARBA" id="ARBA00022664"/>
    </source>
</evidence>
<proteinExistence type="inferred from homology"/>
<accession>A0A8H7IFY6</accession>
<feature type="region of interest" description="Disordered" evidence="5">
    <location>
        <begin position="80"/>
        <end position="163"/>
    </location>
</feature>
<protein>
    <submittedName>
        <fullName evidence="6">Cwf15 Cwc15 cell cycle control protein</fullName>
    </submittedName>
</protein>
<dbReference type="GO" id="GO:0071013">
    <property type="term" value="C:catalytic step 2 spliceosome"/>
    <property type="evidence" value="ECO:0007669"/>
    <property type="project" value="TreeGrafter"/>
</dbReference>
<comment type="caution">
    <text evidence="6">The sequence shown here is derived from an EMBL/GenBank/DDBJ whole genome shotgun (WGS) entry which is preliminary data.</text>
</comment>
<feature type="compositionally biased region" description="Basic and acidic residues" evidence="5">
    <location>
        <begin position="128"/>
        <end position="140"/>
    </location>
</feature>
<dbReference type="PANTHER" id="PTHR12718">
    <property type="entry name" value="CELL CYCLE CONTROL PROTEIN CWF15"/>
    <property type="match status" value="1"/>
</dbReference>
<organism evidence="6 7">
    <name type="scientific">Rhizoctonia solani</name>
    <dbReference type="NCBI Taxonomy" id="456999"/>
    <lineage>
        <taxon>Eukaryota</taxon>
        <taxon>Fungi</taxon>
        <taxon>Dikarya</taxon>
        <taxon>Basidiomycota</taxon>
        <taxon>Agaricomycotina</taxon>
        <taxon>Agaricomycetes</taxon>
        <taxon>Cantharellales</taxon>
        <taxon>Ceratobasidiaceae</taxon>
        <taxon>Rhizoctonia</taxon>
    </lineage>
</organism>
<dbReference type="GO" id="GO:0003723">
    <property type="term" value="F:RNA binding"/>
    <property type="evidence" value="ECO:0007669"/>
    <property type="project" value="TreeGrafter"/>
</dbReference>
<feature type="compositionally biased region" description="Acidic residues" evidence="5">
    <location>
        <begin position="141"/>
        <end position="163"/>
    </location>
</feature>
<evidence type="ECO:0000256" key="5">
    <source>
        <dbReference type="SAM" id="MobiDB-lite"/>
    </source>
</evidence>
<evidence type="ECO:0000313" key="7">
    <source>
        <dbReference type="Proteomes" id="UP000614334"/>
    </source>
</evidence>
<dbReference type="AlphaFoldDB" id="A0A8H7IFY6"/>
<evidence type="ECO:0000256" key="2">
    <source>
        <dbReference type="ARBA" id="ARBA00006644"/>
    </source>
</evidence>
<sequence length="282" mass="31546">MSTAHRPTWDPAQAKDVKSGSRQYSSRDMASQTKLKFRQPGQTSVGDVKSETFAQTCCWQNMKPRIRSAKRPGRTRYLSPALAALTSNATPVAAIENGPSEEEDPASKRQKMLQEALELDRDDDDDDAKVQDKGKGKATADDMDVDDDDDDDEEEDSDDDEDETAQLLAELERIKRERAAEEERKAREVSEGKARDLEEEIATRNPLLNLEAALGQGSKSGKPGTFAVKKRWDDGEDPFLLRQSIPRNLSTLRQMLSLKTRPLTHQTPERTVCQRLAAYGIP</sequence>
<feature type="compositionally biased region" description="Polar residues" evidence="5">
    <location>
        <begin position="20"/>
        <end position="45"/>
    </location>
</feature>
<evidence type="ECO:0000313" key="6">
    <source>
        <dbReference type="EMBL" id="KAF8756485.1"/>
    </source>
</evidence>
<dbReference type="Proteomes" id="UP000614334">
    <property type="component" value="Unassembled WGS sequence"/>
</dbReference>
<comment type="function">
    <text evidence="1">Involved in pre-mRNA splicing.</text>
</comment>
<evidence type="ECO:0000256" key="4">
    <source>
        <dbReference type="ARBA" id="ARBA00023187"/>
    </source>
</evidence>
<dbReference type="InterPro" id="IPR006973">
    <property type="entry name" value="Cwf_Cwc_15"/>
</dbReference>
<reference evidence="6" key="1">
    <citation type="submission" date="2020-09" db="EMBL/GenBank/DDBJ databases">
        <title>Comparative genome analyses of four rice-infecting Rhizoctonia solani isolates reveal extensive enrichment of homogalacturonan modification genes.</title>
        <authorList>
            <person name="Lee D.-Y."/>
            <person name="Jeon J."/>
            <person name="Kim K.-T."/>
            <person name="Cheong K."/>
            <person name="Song H."/>
            <person name="Choi G."/>
            <person name="Ko J."/>
            <person name="Opiyo S.O."/>
            <person name="Zuo S."/>
            <person name="Madhav S."/>
            <person name="Lee Y.-H."/>
            <person name="Wang G.-L."/>
        </authorList>
    </citation>
    <scope>NUCLEOTIDE SEQUENCE</scope>
    <source>
        <strain evidence="6">AG1-IA B2</strain>
    </source>
</reference>
<name>A0A8H7IFY6_9AGAM</name>